<feature type="compositionally biased region" description="Polar residues" evidence="6">
    <location>
        <begin position="324"/>
        <end position="343"/>
    </location>
</feature>
<dbReference type="PROSITE" id="PS00108">
    <property type="entry name" value="PROTEIN_KINASE_ST"/>
    <property type="match status" value="1"/>
</dbReference>
<dbReference type="InterPro" id="IPR000719">
    <property type="entry name" value="Prot_kinase_dom"/>
</dbReference>
<dbReference type="GO" id="GO:0005524">
    <property type="term" value="F:ATP binding"/>
    <property type="evidence" value="ECO:0007669"/>
    <property type="project" value="UniProtKB-UniRule"/>
</dbReference>
<evidence type="ECO:0000256" key="4">
    <source>
        <dbReference type="ARBA" id="ARBA00022840"/>
    </source>
</evidence>
<dbReference type="Gene3D" id="1.10.510.10">
    <property type="entry name" value="Transferase(Phosphotransferase) domain 1"/>
    <property type="match status" value="1"/>
</dbReference>
<feature type="non-terminal residue" evidence="8">
    <location>
        <position position="371"/>
    </location>
</feature>
<dbReference type="PROSITE" id="PS50011">
    <property type="entry name" value="PROTEIN_KINASE_DOM"/>
    <property type="match status" value="1"/>
</dbReference>
<keyword evidence="4 5" id="KW-0067">ATP-binding</keyword>
<gene>
    <name evidence="8" type="ORF">E4099_01290</name>
</gene>
<dbReference type="Pfam" id="PF00069">
    <property type="entry name" value="Pkinase"/>
    <property type="match status" value="1"/>
</dbReference>
<proteinExistence type="predicted"/>
<dbReference type="Proteomes" id="UP000297948">
    <property type="component" value="Unassembled WGS sequence"/>
</dbReference>
<dbReference type="InterPro" id="IPR008271">
    <property type="entry name" value="Ser/Thr_kinase_AS"/>
</dbReference>
<evidence type="ECO:0000256" key="2">
    <source>
        <dbReference type="ARBA" id="ARBA00022741"/>
    </source>
</evidence>
<keyword evidence="1" id="KW-0808">Transferase</keyword>
<sequence>MARLGAGGMGQVYLGRSPGARPVAVKVVRPDLARDGEFRRRFAREVEAARRVNGAFTAGVVDADPNGSPAWLATVYVPGVSLGEAVAEHGPWPARSTLVLGAGLAEALEAIHAADVIHRDFKPSNILLANDGPRVIDFGISVAGEASVLTHTGMVIGTPGFMSPEQLTGDHVGPASDVFSLGAILAYTATGIGPFGTGAPHALHYRAVHEQPDLASLPPELREVVSACLAKQPDSRPTVTSLLDRLAAAGGIAEEGRTSPATLLLTDPRWMPATVAELVQEHATRALPPAPSPQASSTAPTTPVQSLTGQPGPATIPDTGEPASGQQPATVATPTQHTPSSRPLITRRRTLLAAVGTAAAAFTGWRLLDDT</sequence>
<dbReference type="EMBL" id="SRID01000004">
    <property type="protein sequence ID" value="TGB19001.1"/>
    <property type="molecule type" value="Genomic_DNA"/>
</dbReference>
<evidence type="ECO:0000313" key="8">
    <source>
        <dbReference type="EMBL" id="TGB19001.1"/>
    </source>
</evidence>
<protein>
    <recommendedName>
        <fullName evidence="7">Protein kinase domain-containing protein</fullName>
    </recommendedName>
</protein>
<dbReference type="AlphaFoldDB" id="A0A4Z0HDT0"/>
<keyword evidence="9" id="KW-1185">Reference proteome</keyword>
<dbReference type="InterPro" id="IPR011009">
    <property type="entry name" value="Kinase-like_dom_sf"/>
</dbReference>
<evidence type="ECO:0000256" key="1">
    <source>
        <dbReference type="ARBA" id="ARBA00022679"/>
    </source>
</evidence>
<dbReference type="PANTHER" id="PTHR43289">
    <property type="entry name" value="MITOGEN-ACTIVATED PROTEIN KINASE KINASE KINASE 20-RELATED"/>
    <property type="match status" value="1"/>
</dbReference>
<dbReference type="InterPro" id="IPR017441">
    <property type="entry name" value="Protein_kinase_ATP_BS"/>
</dbReference>
<evidence type="ECO:0000256" key="3">
    <source>
        <dbReference type="ARBA" id="ARBA00022777"/>
    </source>
</evidence>
<dbReference type="Gene3D" id="3.30.200.20">
    <property type="entry name" value="Phosphorylase Kinase, domain 1"/>
    <property type="match status" value="1"/>
</dbReference>
<evidence type="ECO:0000256" key="6">
    <source>
        <dbReference type="SAM" id="MobiDB-lite"/>
    </source>
</evidence>
<dbReference type="PROSITE" id="PS00107">
    <property type="entry name" value="PROTEIN_KINASE_ATP"/>
    <property type="match status" value="1"/>
</dbReference>
<evidence type="ECO:0000313" key="9">
    <source>
        <dbReference type="Proteomes" id="UP000297948"/>
    </source>
</evidence>
<dbReference type="PANTHER" id="PTHR43289:SF34">
    <property type="entry name" value="SERINE_THREONINE-PROTEIN KINASE YBDM-RELATED"/>
    <property type="match status" value="1"/>
</dbReference>
<feature type="domain" description="Protein kinase" evidence="7">
    <location>
        <begin position="1"/>
        <end position="248"/>
    </location>
</feature>
<feature type="binding site" evidence="5">
    <location>
        <position position="26"/>
    </location>
    <ligand>
        <name>ATP</name>
        <dbReference type="ChEBI" id="CHEBI:30616"/>
    </ligand>
</feature>
<dbReference type="SUPFAM" id="SSF56112">
    <property type="entry name" value="Protein kinase-like (PK-like)"/>
    <property type="match status" value="1"/>
</dbReference>
<accession>A0A4Z0HDT0</accession>
<organism evidence="8 9">
    <name type="scientific">Streptomyces palmae</name>
    <dbReference type="NCBI Taxonomy" id="1701085"/>
    <lineage>
        <taxon>Bacteria</taxon>
        <taxon>Bacillati</taxon>
        <taxon>Actinomycetota</taxon>
        <taxon>Actinomycetes</taxon>
        <taxon>Kitasatosporales</taxon>
        <taxon>Streptomycetaceae</taxon>
        <taxon>Streptomyces</taxon>
    </lineage>
</organism>
<reference evidence="8 9" key="1">
    <citation type="submission" date="2019-03" db="EMBL/GenBank/DDBJ databases">
        <authorList>
            <person name="Gonzalez-Pimentel J.L."/>
        </authorList>
    </citation>
    <scope>NUCLEOTIDE SEQUENCE [LARGE SCALE GENOMIC DNA]</scope>
    <source>
        <strain evidence="8 9">JCM 31289</strain>
    </source>
</reference>
<feature type="compositionally biased region" description="Low complexity" evidence="6">
    <location>
        <begin position="293"/>
        <end position="303"/>
    </location>
</feature>
<evidence type="ECO:0000256" key="5">
    <source>
        <dbReference type="PROSITE-ProRule" id="PRU10141"/>
    </source>
</evidence>
<evidence type="ECO:0000259" key="7">
    <source>
        <dbReference type="PROSITE" id="PS50011"/>
    </source>
</evidence>
<dbReference type="GO" id="GO:0004674">
    <property type="term" value="F:protein serine/threonine kinase activity"/>
    <property type="evidence" value="ECO:0007669"/>
    <property type="project" value="TreeGrafter"/>
</dbReference>
<keyword evidence="3" id="KW-0418">Kinase</keyword>
<name>A0A4Z0HDT0_9ACTN</name>
<comment type="caution">
    <text evidence="8">The sequence shown here is derived from an EMBL/GenBank/DDBJ whole genome shotgun (WGS) entry which is preliminary data.</text>
</comment>
<dbReference type="CDD" id="cd14014">
    <property type="entry name" value="STKc_PknB_like"/>
    <property type="match status" value="1"/>
</dbReference>
<feature type="region of interest" description="Disordered" evidence="6">
    <location>
        <begin position="286"/>
        <end position="344"/>
    </location>
</feature>
<keyword evidence="2 5" id="KW-0547">Nucleotide-binding</keyword>